<dbReference type="Pfam" id="PF00730">
    <property type="entry name" value="HhH-GPD"/>
    <property type="match status" value="1"/>
</dbReference>
<dbReference type="EC" id="3.2.2.21" evidence="3"/>
<dbReference type="SUPFAM" id="SSF48150">
    <property type="entry name" value="DNA-glycosylase"/>
    <property type="match status" value="1"/>
</dbReference>
<reference evidence="7 8" key="1">
    <citation type="journal article" date="2011" name="J. Bacteriol.">
        <title>Genome sequence of Chthoniobacter flavus Ellin428, an aerobic heterotrophic soil bacterium.</title>
        <authorList>
            <person name="Kant R."/>
            <person name="van Passel M.W."/>
            <person name="Palva A."/>
            <person name="Lucas S."/>
            <person name="Lapidus A."/>
            <person name="Glavina Del Rio T."/>
            <person name="Dalin E."/>
            <person name="Tice H."/>
            <person name="Bruce D."/>
            <person name="Goodwin L."/>
            <person name="Pitluck S."/>
            <person name="Larimer F.W."/>
            <person name="Land M.L."/>
            <person name="Hauser L."/>
            <person name="Sangwan P."/>
            <person name="de Vos W.M."/>
            <person name="Janssen P.H."/>
            <person name="Smidt H."/>
        </authorList>
    </citation>
    <scope>NUCLEOTIDE SEQUENCE [LARGE SCALE GENOMIC DNA]</scope>
    <source>
        <strain evidence="7 8">Ellin428</strain>
    </source>
</reference>
<keyword evidence="7" id="KW-0378">Hydrolase</keyword>
<dbReference type="InterPro" id="IPR003265">
    <property type="entry name" value="HhH-GPD_domain"/>
</dbReference>
<evidence type="ECO:0000256" key="3">
    <source>
        <dbReference type="ARBA" id="ARBA00012000"/>
    </source>
</evidence>
<dbReference type="GO" id="GO:0032993">
    <property type="term" value="C:protein-DNA complex"/>
    <property type="evidence" value="ECO:0007669"/>
    <property type="project" value="TreeGrafter"/>
</dbReference>
<keyword evidence="5" id="KW-0234">DNA repair</keyword>
<accession>B4CYJ1</accession>
<dbReference type="FunFam" id="1.10.340.30:FF:000004">
    <property type="entry name" value="DNA-3-methyladenine glycosylase II"/>
    <property type="match status" value="1"/>
</dbReference>
<gene>
    <name evidence="7" type="ORF">CfE428DRAFT_1729</name>
</gene>
<dbReference type="GO" id="GO:0032131">
    <property type="term" value="F:alkylated DNA binding"/>
    <property type="evidence" value="ECO:0007669"/>
    <property type="project" value="TreeGrafter"/>
</dbReference>
<dbReference type="SMART" id="SM00478">
    <property type="entry name" value="ENDO3c"/>
    <property type="match status" value="1"/>
</dbReference>
<dbReference type="EMBL" id="ABVL01000004">
    <property type="protein sequence ID" value="EDY20532.1"/>
    <property type="molecule type" value="Genomic_DNA"/>
</dbReference>
<dbReference type="GO" id="GO:0006307">
    <property type="term" value="P:DNA alkylation repair"/>
    <property type="evidence" value="ECO:0007669"/>
    <property type="project" value="TreeGrafter"/>
</dbReference>
<dbReference type="InterPro" id="IPR051912">
    <property type="entry name" value="Alkylbase_DNA_Glycosylase/TA"/>
</dbReference>
<proteinExistence type="inferred from homology"/>
<name>B4CYJ1_9BACT</name>
<evidence type="ECO:0000256" key="5">
    <source>
        <dbReference type="ARBA" id="ARBA00023204"/>
    </source>
</evidence>
<dbReference type="Gene3D" id="1.10.340.30">
    <property type="entry name" value="Hypothetical protein, domain 2"/>
    <property type="match status" value="1"/>
</dbReference>
<evidence type="ECO:0000313" key="7">
    <source>
        <dbReference type="EMBL" id="EDY20532.1"/>
    </source>
</evidence>
<dbReference type="InParanoid" id="B4CYJ1"/>
<keyword evidence="4" id="KW-0227">DNA damage</keyword>
<dbReference type="eggNOG" id="COG0122">
    <property type="taxonomic scope" value="Bacteria"/>
</dbReference>
<feature type="domain" description="HhH-GPD" evidence="6">
    <location>
        <begin position="45"/>
        <end position="201"/>
    </location>
</feature>
<dbReference type="RefSeq" id="WP_006979055.1">
    <property type="nucleotide sequence ID" value="NZ_ABVL01000004.1"/>
</dbReference>
<keyword evidence="7" id="KW-0326">Glycosidase</keyword>
<organism evidence="7 8">
    <name type="scientific">Chthoniobacter flavus Ellin428</name>
    <dbReference type="NCBI Taxonomy" id="497964"/>
    <lineage>
        <taxon>Bacteria</taxon>
        <taxon>Pseudomonadati</taxon>
        <taxon>Verrucomicrobiota</taxon>
        <taxon>Spartobacteria</taxon>
        <taxon>Chthoniobacterales</taxon>
        <taxon>Chthoniobacteraceae</taxon>
        <taxon>Chthoniobacter</taxon>
    </lineage>
</organism>
<dbReference type="AlphaFoldDB" id="B4CYJ1"/>
<dbReference type="InterPro" id="IPR000035">
    <property type="entry name" value="Alkylbase_DNA_glycsylse_CS"/>
</dbReference>
<keyword evidence="8" id="KW-1185">Reference proteome</keyword>
<protein>
    <recommendedName>
        <fullName evidence="3">DNA-3-methyladenine glycosylase II</fullName>
        <ecNumber evidence="3">3.2.2.21</ecNumber>
    </recommendedName>
</protein>
<dbReference type="PANTHER" id="PTHR43003">
    <property type="entry name" value="DNA-3-METHYLADENINE GLYCOSYLASE"/>
    <property type="match status" value="1"/>
</dbReference>
<evidence type="ECO:0000256" key="4">
    <source>
        <dbReference type="ARBA" id="ARBA00022763"/>
    </source>
</evidence>
<dbReference type="InterPro" id="IPR011257">
    <property type="entry name" value="DNA_glycosylase"/>
</dbReference>
<dbReference type="CDD" id="cd00056">
    <property type="entry name" value="ENDO3c"/>
    <property type="match status" value="1"/>
</dbReference>
<evidence type="ECO:0000256" key="2">
    <source>
        <dbReference type="ARBA" id="ARBA00010817"/>
    </source>
</evidence>
<dbReference type="GO" id="GO:0008725">
    <property type="term" value="F:DNA-3-methyladenine glycosylase activity"/>
    <property type="evidence" value="ECO:0007669"/>
    <property type="project" value="TreeGrafter"/>
</dbReference>
<comment type="caution">
    <text evidence="7">The sequence shown here is derived from an EMBL/GenBank/DDBJ whole genome shotgun (WGS) entry which is preliminary data.</text>
</comment>
<comment type="catalytic activity">
    <reaction evidence="1">
        <text>Hydrolysis of alkylated DNA, releasing 3-methyladenine, 3-methylguanine, 7-methylguanine and 7-methyladenine.</text>
        <dbReference type="EC" id="3.2.2.21"/>
    </reaction>
</comment>
<evidence type="ECO:0000256" key="1">
    <source>
        <dbReference type="ARBA" id="ARBA00000086"/>
    </source>
</evidence>
<dbReference type="STRING" id="497964.CfE428DRAFT_1729"/>
<dbReference type="PANTHER" id="PTHR43003:SF5">
    <property type="entry name" value="DNA-3-METHYLADENINE GLYCOSYLASE"/>
    <property type="match status" value="1"/>
</dbReference>
<dbReference type="Gene3D" id="1.10.1670.40">
    <property type="match status" value="1"/>
</dbReference>
<comment type="similarity">
    <text evidence="2">Belongs to the alkylbase DNA glycosidase AlkA family.</text>
</comment>
<dbReference type="GO" id="GO:0043916">
    <property type="term" value="F:DNA-7-methylguanine glycosylase activity"/>
    <property type="evidence" value="ECO:0007669"/>
    <property type="project" value="TreeGrafter"/>
</dbReference>
<dbReference type="PROSITE" id="PS00516">
    <property type="entry name" value="ALKYLBASE_DNA_GLYCOS"/>
    <property type="match status" value="1"/>
</dbReference>
<evidence type="ECO:0000259" key="6">
    <source>
        <dbReference type="SMART" id="SM00478"/>
    </source>
</evidence>
<evidence type="ECO:0000313" key="8">
    <source>
        <dbReference type="Proteomes" id="UP000005824"/>
    </source>
</evidence>
<sequence>MTPEAHEYLTKRCKVMRRLIRTHGPCTLQPEKDHSPFRALVRAVAHQQLNGTAAETILRRFCALFPGKKFPTAKDLASVTDEALRGSGFSWAKIAALRDIAAKTLDGTIPSTRAIQKMNDAEIIERLVQVRGVGRWTVEMMLIFKLGRPDVFPADDFGIRDGFRVAYGLDEMPKPKEILAHAERWRPYATTAAWYFWRAANAAKDKKAIKGVNA</sequence>
<dbReference type="GO" id="GO:0006285">
    <property type="term" value="P:base-excision repair, AP site formation"/>
    <property type="evidence" value="ECO:0007669"/>
    <property type="project" value="TreeGrafter"/>
</dbReference>
<dbReference type="Proteomes" id="UP000005824">
    <property type="component" value="Unassembled WGS sequence"/>
</dbReference>